<name>U9T2A1_RHIID</name>
<proteinExistence type="predicted"/>
<dbReference type="EMBL" id="KI295825">
    <property type="protein sequence ID" value="ESA02290.1"/>
    <property type="molecule type" value="Genomic_DNA"/>
</dbReference>
<dbReference type="HOGENOM" id="CLU_2942964_0_0_1"/>
<reference evidence="1" key="1">
    <citation type="submission" date="2013-07" db="EMBL/GenBank/DDBJ databases">
        <title>The genome of an arbuscular mycorrhizal fungus provides insights into the evolution of the oldest plant symbiosis.</title>
        <authorList>
            <consortium name="DOE Joint Genome Institute"/>
            <person name="Tisserant E."/>
            <person name="Malbreil M."/>
            <person name="Kuo A."/>
            <person name="Kohler A."/>
            <person name="Symeonidi A."/>
            <person name="Balestrini R."/>
            <person name="Charron P."/>
            <person name="Duensing N."/>
            <person name="Frei-dit-Frey N."/>
            <person name="Gianinazzi-Pearson V."/>
            <person name="Gilbert B."/>
            <person name="Handa Y."/>
            <person name="Hijri M."/>
            <person name="Kaul R."/>
            <person name="Kawaguchi M."/>
            <person name="Krajinski F."/>
            <person name="Lammers P."/>
            <person name="Lapierre D."/>
            <person name="Masclaux F.G."/>
            <person name="Murat C."/>
            <person name="Morin E."/>
            <person name="Ndikumana S."/>
            <person name="Pagni M."/>
            <person name="Petitpierre D."/>
            <person name="Requena N."/>
            <person name="Rosikiewicz P."/>
            <person name="Riley R."/>
            <person name="Saito K."/>
            <person name="San Clemente H."/>
            <person name="Shapiro H."/>
            <person name="van Tuinen D."/>
            <person name="Becard G."/>
            <person name="Bonfante P."/>
            <person name="Paszkowski U."/>
            <person name="Shachar-Hill Y."/>
            <person name="Young J.P."/>
            <person name="Sanders I.R."/>
            <person name="Henrissat B."/>
            <person name="Rensing S.A."/>
            <person name="Grigoriev I.V."/>
            <person name="Corradi N."/>
            <person name="Roux C."/>
            <person name="Martin F."/>
        </authorList>
    </citation>
    <scope>NUCLEOTIDE SEQUENCE</scope>
    <source>
        <strain evidence="1">DAOM 197198</strain>
    </source>
</reference>
<dbReference type="AlphaFoldDB" id="U9T2A1"/>
<accession>U9T2A1</accession>
<organism evidence="1">
    <name type="scientific">Rhizophagus irregularis (strain DAOM 181602 / DAOM 197198 / MUCL 43194)</name>
    <name type="common">Arbuscular mycorrhizal fungus</name>
    <name type="synonym">Glomus intraradices</name>
    <dbReference type="NCBI Taxonomy" id="747089"/>
    <lineage>
        <taxon>Eukaryota</taxon>
        <taxon>Fungi</taxon>
        <taxon>Fungi incertae sedis</taxon>
        <taxon>Mucoromycota</taxon>
        <taxon>Glomeromycotina</taxon>
        <taxon>Glomeromycetes</taxon>
        <taxon>Glomerales</taxon>
        <taxon>Glomeraceae</taxon>
        <taxon>Rhizophagus</taxon>
    </lineage>
</organism>
<protein>
    <submittedName>
        <fullName evidence="1">Uncharacterized protein</fullName>
    </submittedName>
</protein>
<evidence type="ECO:0000313" key="1">
    <source>
        <dbReference type="EMBL" id="ESA02290.1"/>
    </source>
</evidence>
<gene>
    <name evidence="1" type="ORF">GLOINDRAFT_6659</name>
</gene>
<sequence length="60" mass="6601">MTVYDVAFACDYEYFPLPSLWSTDIKLQVKSIVVICGSKASNSVSIHVQIIMADSIESEG</sequence>